<dbReference type="OrthoDB" id="8481085at2"/>
<dbReference type="RefSeq" id="WP_117392521.1">
    <property type="nucleotide sequence ID" value="NZ_QWDC01000002.1"/>
</dbReference>
<organism evidence="1 2">
    <name type="scientific">Mucilaginibacter conchicola</name>
    <dbReference type="NCBI Taxonomy" id="2303333"/>
    <lineage>
        <taxon>Bacteria</taxon>
        <taxon>Pseudomonadati</taxon>
        <taxon>Bacteroidota</taxon>
        <taxon>Sphingobacteriia</taxon>
        <taxon>Sphingobacteriales</taxon>
        <taxon>Sphingobacteriaceae</taxon>
        <taxon>Mucilaginibacter</taxon>
    </lineage>
</organism>
<reference evidence="1 2" key="1">
    <citation type="submission" date="2018-08" db="EMBL/GenBank/DDBJ databases">
        <title>Mucilaginibacter sp. MYSH2.</title>
        <authorList>
            <person name="Seo T."/>
        </authorList>
    </citation>
    <scope>NUCLEOTIDE SEQUENCE [LARGE SCALE GENOMIC DNA]</scope>
    <source>
        <strain evidence="1 2">MYSH2</strain>
    </source>
</reference>
<proteinExistence type="predicted"/>
<accession>A0A372NUM0</accession>
<protein>
    <submittedName>
        <fullName evidence="1">Uncharacterized protein</fullName>
    </submittedName>
</protein>
<keyword evidence="2" id="KW-1185">Reference proteome</keyword>
<name>A0A372NUM0_9SPHI</name>
<gene>
    <name evidence="1" type="ORF">D0C36_15565</name>
</gene>
<dbReference type="EMBL" id="QWDC01000002">
    <property type="protein sequence ID" value="RFZ92812.1"/>
    <property type="molecule type" value="Genomic_DNA"/>
</dbReference>
<evidence type="ECO:0000313" key="1">
    <source>
        <dbReference type="EMBL" id="RFZ92812.1"/>
    </source>
</evidence>
<evidence type="ECO:0000313" key="2">
    <source>
        <dbReference type="Proteomes" id="UP000264217"/>
    </source>
</evidence>
<sequence length="272" mass="31329">MSNSPELINILGIDQRIQKLMYKEVSVPSYLLDYNSVDEHWYPHPPCLVPLFLGQGASYKGVVKHFFCDREVTYVEYSLENGYISEIARNADQFITLMVLKMLITKDELTDEIISFCKQLDYTAYEAADQFVIDHGDDPAEFRHLPYFGKTLPFKYVKELSDYDGDFPSSIHILNTPAIVQNSSKYEIAADEKLKQTDNLPAWLTDGNDKKTLFYAYLANDQFKEAWFSLNSKGWSAEDTAEALTALKNKSDDEGLALVADNWIERWRRKLK</sequence>
<comment type="caution">
    <text evidence="1">The sequence shown here is derived from an EMBL/GenBank/DDBJ whole genome shotgun (WGS) entry which is preliminary data.</text>
</comment>
<dbReference type="AlphaFoldDB" id="A0A372NUM0"/>
<dbReference type="Proteomes" id="UP000264217">
    <property type="component" value="Unassembled WGS sequence"/>
</dbReference>